<keyword evidence="4" id="KW-0611">Plant defense</keyword>
<dbReference type="FunFam" id="1.10.10.10:FF:000322">
    <property type="entry name" value="Probable disease resistance protein At1g63360"/>
    <property type="match status" value="1"/>
</dbReference>
<organism evidence="10">
    <name type="scientific">Fagus sylvatica</name>
    <name type="common">Beechnut</name>
    <dbReference type="NCBI Taxonomy" id="28930"/>
    <lineage>
        <taxon>Eukaryota</taxon>
        <taxon>Viridiplantae</taxon>
        <taxon>Streptophyta</taxon>
        <taxon>Embryophyta</taxon>
        <taxon>Tracheophyta</taxon>
        <taxon>Spermatophyta</taxon>
        <taxon>Magnoliopsida</taxon>
        <taxon>eudicotyledons</taxon>
        <taxon>Gunneridae</taxon>
        <taxon>Pentapetalae</taxon>
        <taxon>rosids</taxon>
        <taxon>fabids</taxon>
        <taxon>Fagales</taxon>
        <taxon>Fagaceae</taxon>
        <taxon>Fagus</taxon>
    </lineage>
</organism>
<dbReference type="CDD" id="cd14798">
    <property type="entry name" value="RX-CC_like"/>
    <property type="match status" value="1"/>
</dbReference>
<dbReference type="InterPro" id="IPR058922">
    <property type="entry name" value="WHD_DRP"/>
</dbReference>
<dbReference type="SUPFAM" id="SSF52058">
    <property type="entry name" value="L domain-like"/>
    <property type="match status" value="2"/>
</dbReference>
<dbReference type="GO" id="GO:0005524">
    <property type="term" value="F:ATP binding"/>
    <property type="evidence" value="ECO:0007669"/>
    <property type="project" value="UniProtKB-KW"/>
</dbReference>
<dbReference type="Pfam" id="PF13855">
    <property type="entry name" value="LRR_8"/>
    <property type="match status" value="1"/>
</dbReference>
<evidence type="ECO:0000256" key="2">
    <source>
        <dbReference type="ARBA" id="ARBA00022737"/>
    </source>
</evidence>
<keyword evidence="5" id="KW-0067">ATP-binding</keyword>
<dbReference type="Gene3D" id="1.20.5.4130">
    <property type="match status" value="1"/>
</dbReference>
<dbReference type="Gene3D" id="1.10.10.10">
    <property type="entry name" value="Winged helix-like DNA-binding domain superfamily/Winged helix DNA-binding domain"/>
    <property type="match status" value="1"/>
</dbReference>
<dbReference type="Gene3D" id="1.10.8.430">
    <property type="entry name" value="Helical domain of apoptotic protease-activating factors"/>
    <property type="match status" value="1"/>
</dbReference>
<proteinExistence type="predicted"/>
<dbReference type="Pfam" id="PF18052">
    <property type="entry name" value="Rx_N"/>
    <property type="match status" value="1"/>
</dbReference>
<dbReference type="InterPro" id="IPR041118">
    <property type="entry name" value="Rx_N"/>
</dbReference>
<keyword evidence="1" id="KW-0433">Leucine-rich repeat</keyword>
<dbReference type="InterPro" id="IPR036388">
    <property type="entry name" value="WH-like_DNA-bd_sf"/>
</dbReference>
<name>A0A2N9FNS8_FAGSY</name>
<dbReference type="SUPFAM" id="SSF52540">
    <property type="entry name" value="P-loop containing nucleoside triphosphate hydrolases"/>
    <property type="match status" value="1"/>
</dbReference>
<dbReference type="InterPro" id="IPR002182">
    <property type="entry name" value="NB-ARC"/>
</dbReference>
<sequence length="1342" mass="151993">MSLVFREGIRKKLEKWRQTLLAIQSVLKDAEEKQLTDVNVKHWLDSLRDLAYDLEDIFDEFAIEVMQRKLKSTEQHESSTSNKIWKRPSSTCVPYGPVIGRDEDRQKIVEFLLKDEPINDTSFHVISIVGMAGVGKTTLARLVYNDDAVKQFNPRAWICVSDDFDVMKVTKALLESVTSQPCHLKELNEVQVMLANQLEGKKFLLVLDDTWNENYGLWEALLPPFRAGAAGSRIIVTTRNTSVGKVMGAVQSYNLEFISDNDCWAIFVQHALMNENVGRHVDSGLIRERILKRCRGLPLAARTLGGLFRGKELDEWEDIMNSKLWSSSDTGNNIFPVLRLSYHHLPHHLKRCFAYCSLFPKDYEFEEKQLILLWMAEGLIYQAEGDKPMEDLGGEYFRDLLSRSFFQQSSSDKSRFVMHDLISDLAQWVAGISYFRLETKLEGNKQSKVSSKARHLSYGGSRYDGTKKFEAISEFQQLRTFLPLMPAYLGYSYLSYDIILNFLPKLQNLRVLSLSGYRIVEIPETIGDLKHLRYLDLSRTQLRSLPKSISTLYNLQTLLLEDCSSLNTLPADFGNLFNLRHLNTFGSNLLEGMPLSIGKLTSLQSLSNFVVGKGSFSAIRELGPLLHLRGTLCISKLENVTEAQDARDSNLIGKQDLNELVMEWSSNFNESQNGETQLEVLEMLQPSVKLKELIMKCYGGTKFPTWMGDPSFSNLVLLRFENCKNCTSLPPVGQLPLLKDLLIRGMAGVKSVGREFYGESCSRPFRSLETLCFEMMPIWENWIPLGVNEEFACLRELSIIRCPNLVRKLPDHLPSVKKVVIYGCLKLVVSVSNLPMLRALVIEGCKTVEFGGTVGFGSPNYMVFSRISEFRYVTAGLMYGMRKVEHLKIVGCEKLTSLWEKIPHGLHSLQFLRQLSIEDCPTLVSFPASGFPSMLKVIRIKSCSGLKSLLPEGTLHSSNNACLEQLCIVRCDSMNSIARGQLPPTLKRLEMSHCLNLQCLLDETEGSSSVMHDEDINNNNSKTLLQYLDIKSCPSLTFLTSSGKLPTTLTHLLVRDCAKLMCLSSTGELPAALQHLEIHSNSKLQSIAETFHQNTSLECIKIWSCQGLKSLPEDLHNLSKLRQFQICWCQSFSSFPEAGFPSNLRVLWINHCKKLKALPNRMHNLTSLQKLDISNCQGILSFPKEGLPTNLEELVMNDLKIYKPMFEWGLQQLTSLIKLSIHGECLDVESFPDERENGMMMLPNSLSILSIAYFPKLECLSSQGFQNLTSLNHLKISNCPKLRSLPNEGLPPSVMQLDIHICPLLSQHCTNYKGQEWSKIAHIPCVLIDNRFIHDTAKQVNF</sequence>
<dbReference type="Pfam" id="PF25019">
    <property type="entry name" value="LRR_R13L1-DRL21"/>
    <property type="match status" value="1"/>
</dbReference>
<dbReference type="Gene3D" id="3.80.10.10">
    <property type="entry name" value="Ribonuclease Inhibitor"/>
    <property type="match status" value="3"/>
</dbReference>
<evidence type="ECO:0000256" key="1">
    <source>
        <dbReference type="ARBA" id="ARBA00022614"/>
    </source>
</evidence>
<dbReference type="EMBL" id="OIVN01001015">
    <property type="protein sequence ID" value="SPC88750.1"/>
    <property type="molecule type" value="Genomic_DNA"/>
</dbReference>
<dbReference type="GO" id="GO:0006952">
    <property type="term" value="P:defense response"/>
    <property type="evidence" value="ECO:0007669"/>
    <property type="project" value="UniProtKB-KW"/>
</dbReference>
<evidence type="ECO:0000259" key="6">
    <source>
        <dbReference type="Pfam" id="PF00931"/>
    </source>
</evidence>
<evidence type="ECO:0000259" key="7">
    <source>
        <dbReference type="Pfam" id="PF18052"/>
    </source>
</evidence>
<dbReference type="FunFam" id="3.40.50.300:FF:001091">
    <property type="entry name" value="Probable disease resistance protein At1g61300"/>
    <property type="match status" value="1"/>
</dbReference>
<dbReference type="SMART" id="SM00369">
    <property type="entry name" value="LRR_TYP"/>
    <property type="match status" value="2"/>
</dbReference>
<dbReference type="InterPro" id="IPR003591">
    <property type="entry name" value="Leu-rich_rpt_typical-subtyp"/>
</dbReference>
<dbReference type="Pfam" id="PF23559">
    <property type="entry name" value="WHD_DRP"/>
    <property type="match status" value="1"/>
</dbReference>
<evidence type="ECO:0000256" key="5">
    <source>
        <dbReference type="ARBA" id="ARBA00022840"/>
    </source>
</evidence>
<dbReference type="InterPro" id="IPR001611">
    <property type="entry name" value="Leu-rich_rpt"/>
</dbReference>
<gene>
    <name evidence="10" type="ORF">FSB_LOCUS16632</name>
</gene>
<feature type="domain" description="NB-ARC" evidence="6">
    <location>
        <begin position="104"/>
        <end position="275"/>
    </location>
</feature>
<feature type="domain" description="R13L1/DRL21-like LRR repeat region" evidence="9">
    <location>
        <begin position="619"/>
        <end position="746"/>
    </location>
</feature>
<feature type="domain" description="Disease resistance protein winged helix" evidence="8">
    <location>
        <begin position="358"/>
        <end position="426"/>
    </location>
</feature>
<dbReference type="GO" id="GO:0051707">
    <property type="term" value="P:response to other organism"/>
    <property type="evidence" value="ECO:0007669"/>
    <property type="project" value="UniProtKB-ARBA"/>
</dbReference>
<keyword evidence="2" id="KW-0677">Repeat</keyword>
<evidence type="ECO:0000259" key="8">
    <source>
        <dbReference type="Pfam" id="PF23559"/>
    </source>
</evidence>
<dbReference type="InterPro" id="IPR032675">
    <property type="entry name" value="LRR_dom_sf"/>
</dbReference>
<evidence type="ECO:0000256" key="3">
    <source>
        <dbReference type="ARBA" id="ARBA00022741"/>
    </source>
</evidence>
<dbReference type="GO" id="GO:0043531">
    <property type="term" value="F:ADP binding"/>
    <property type="evidence" value="ECO:0007669"/>
    <property type="project" value="InterPro"/>
</dbReference>
<dbReference type="SUPFAM" id="SSF52047">
    <property type="entry name" value="RNI-like"/>
    <property type="match status" value="1"/>
</dbReference>
<evidence type="ECO:0000256" key="4">
    <source>
        <dbReference type="ARBA" id="ARBA00022821"/>
    </source>
</evidence>
<accession>A0A2N9FNS8</accession>
<dbReference type="InterPro" id="IPR056789">
    <property type="entry name" value="LRR_R13L1-DRL21"/>
</dbReference>
<dbReference type="InterPro" id="IPR042197">
    <property type="entry name" value="Apaf_helical"/>
</dbReference>
<evidence type="ECO:0000313" key="10">
    <source>
        <dbReference type="EMBL" id="SPC88750.1"/>
    </source>
</evidence>
<reference evidence="10" key="1">
    <citation type="submission" date="2018-02" db="EMBL/GenBank/DDBJ databases">
        <authorList>
            <person name="Cohen D.B."/>
            <person name="Kent A.D."/>
        </authorList>
    </citation>
    <scope>NUCLEOTIDE SEQUENCE</scope>
</reference>
<evidence type="ECO:0000259" key="9">
    <source>
        <dbReference type="Pfam" id="PF25019"/>
    </source>
</evidence>
<dbReference type="Gene3D" id="3.40.50.300">
    <property type="entry name" value="P-loop containing nucleotide triphosphate hydrolases"/>
    <property type="match status" value="1"/>
</dbReference>
<evidence type="ECO:0008006" key="11">
    <source>
        <dbReference type="Google" id="ProtNLM"/>
    </source>
</evidence>
<dbReference type="PRINTS" id="PR00364">
    <property type="entry name" value="DISEASERSIST"/>
</dbReference>
<keyword evidence="3" id="KW-0547">Nucleotide-binding</keyword>
<dbReference type="PANTHER" id="PTHR36766:SF51">
    <property type="entry name" value="DISEASE RESISTANCE RPP13-LIKE PROTEIN 1"/>
    <property type="match status" value="1"/>
</dbReference>
<feature type="domain" description="Disease resistance N-terminal" evidence="7">
    <location>
        <begin position="6"/>
        <end position="75"/>
    </location>
</feature>
<dbReference type="InterPro" id="IPR027417">
    <property type="entry name" value="P-loop_NTPase"/>
</dbReference>
<dbReference type="Pfam" id="PF00931">
    <property type="entry name" value="NB-ARC"/>
    <property type="match status" value="1"/>
</dbReference>
<dbReference type="PANTHER" id="PTHR36766">
    <property type="entry name" value="PLANT BROAD-SPECTRUM MILDEW RESISTANCE PROTEIN RPW8"/>
    <property type="match status" value="1"/>
</dbReference>
<protein>
    <recommendedName>
        <fullName evidence="11">NB-ARC domain-containing protein</fullName>
    </recommendedName>
</protein>
<dbReference type="InterPro" id="IPR038005">
    <property type="entry name" value="RX-like_CC"/>
</dbReference>